<keyword evidence="2" id="KW-1185">Reference proteome</keyword>
<keyword evidence="1" id="KW-0418">Kinase</keyword>
<gene>
    <name evidence="1" type="ORF">LOK49_LG10G00161</name>
</gene>
<dbReference type="EMBL" id="CM045767">
    <property type="protein sequence ID" value="KAI7996284.1"/>
    <property type="molecule type" value="Genomic_DNA"/>
</dbReference>
<accession>A0ACC0G614</accession>
<keyword evidence="1" id="KW-0808">Transferase</keyword>
<reference evidence="1 2" key="1">
    <citation type="journal article" date="2022" name="Plant J.">
        <title>Chromosome-level genome of Camellia lanceoleosa provides a valuable resource for understanding genome evolution and self-incompatibility.</title>
        <authorList>
            <person name="Gong W."/>
            <person name="Xiao S."/>
            <person name="Wang L."/>
            <person name="Liao Z."/>
            <person name="Chang Y."/>
            <person name="Mo W."/>
            <person name="Hu G."/>
            <person name="Li W."/>
            <person name="Zhao G."/>
            <person name="Zhu H."/>
            <person name="Hu X."/>
            <person name="Ji K."/>
            <person name="Xiang X."/>
            <person name="Song Q."/>
            <person name="Yuan D."/>
            <person name="Jin S."/>
            <person name="Zhang L."/>
        </authorList>
    </citation>
    <scope>NUCLEOTIDE SEQUENCE [LARGE SCALE GENOMIC DNA]</scope>
    <source>
        <strain evidence="1">SQ_2022a</strain>
    </source>
</reference>
<sequence length="280" mass="31423">MANLSSLVHELRERIVASSLTPPNIGDDDALEIRFHAVLPNLLHAYVVPSSSANEREVIAVLKLLTHRAKNFPRVFFHGRAAAVLPLIVGSLLSLLRTEIKMHTVAMIRTILVKIDSGSFVMERFVVKRTPKAGVSFLRVMTTLKNEPMTIKDDKKGHIIRVTKKFIYLEDVLRFMLEDEALKTMSLLGGSPESEKISQSSLKNWVTLNDTKTAVNKLHHMVNVLVVIVLVMVVEEMNILTIVFLRLDNQKIIYLNSILSTKPISNYSLGKEYASAVLIT</sequence>
<organism evidence="1 2">
    <name type="scientific">Camellia lanceoleosa</name>
    <dbReference type="NCBI Taxonomy" id="1840588"/>
    <lineage>
        <taxon>Eukaryota</taxon>
        <taxon>Viridiplantae</taxon>
        <taxon>Streptophyta</taxon>
        <taxon>Embryophyta</taxon>
        <taxon>Tracheophyta</taxon>
        <taxon>Spermatophyta</taxon>
        <taxon>Magnoliopsida</taxon>
        <taxon>eudicotyledons</taxon>
        <taxon>Gunneridae</taxon>
        <taxon>Pentapetalae</taxon>
        <taxon>asterids</taxon>
        <taxon>Ericales</taxon>
        <taxon>Theaceae</taxon>
        <taxon>Camellia</taxon>
    </lineage>
</organism>
<proteinExistence type="predicted"/>
<name>A0ACC0G614_9ERIC</name>
<dbReference type="Proteomes" id="UP001060215">
    <property type="component" value="Chromosome 10"/>
</dbReference>
<evidence type="ECO:0000313" key="2">
    <source>
        <dbReference type="Proteomes" id="UP001060215"/>
    </source>
</evidence>
<protein>
    <submittedName>
        <fullName evidence="1">Serine/threonine-protein kinase ATR</fullName>
    </submittedName>
</protein>
<evidence type="ECO:0000313" key="1">
    <source>
        <dbReference type="EMBL" id="KAI7996284.1"/>
    </source>
</evidence>
<comment type="caution">
    <text evidence="1">The sequence shown here is derived from an EMBL/GenBank/DDBJ whole genome shotgun (WGS) entry which is preliminary data.</text>
</comment>